<protein>
    <submittedName>
        <fullName evidence="2">DinB family protein</fullName>
    </submittedName>
</protein>
<keyword evidence="3" id="KW-1185">Reference proteome</keyword>
<sequence>MNLAEQTARGLEQTIAAAVPRLQQFTGEEAAIAPAPGKWCKKEILGHLIDSALNNHVRFIRAQQGPLEAPGYDQDFWVQAQQYREAGWDTLIHTWAAINRNLARAMALIPAEALQQTCKIGNNAPATLEYWVQDYLAHLQHHLRQLQAHD</sequence>
<name>A0A562SSH2_CHIJA</name>
<feature type="domain" description="DinB-like" evidence="1">
    <location>
        <begin position="11"/>
        <end position="146"/>
    </location>
</feature>
<comment type="caution">
    <text evidence="2">The sequence shown here is derived from an EMBL/GenBank/DDBJ whole genome shotgun (WGS) entry which is preliminary data.</text>
</comment>
<dbReference type="InterPro" id="IPR024775">
    <property type="entry name" value="DinB-like"/>
</dbReference>
<evidence type="ECO:0000313" key="3">
    <source>
        <dbReference type="Proteomes" id="UP000316778"/>
    </source>
</evidence>
<evidence type="ECO:0000259" key="1">
    <source>
        <dbReference type="Pfam" id="PF12867"/>
    </source>
</evidence>
<dbReference type="Pfam" id="PF12867">
    <property type="entry name" value="DinB_2"/>
    <property type="match status" value="1"/>
</dbReference>
<dbReference type="EMBL" id="VLLG01000005">
    <property type="protein sequence ID" value="TWI84162.1"/>
    <property type="molecule type" value="Genomic_DNA"/>
</dbReference>
<dbReference type="Gene3D" id="1.20.120.450">
    <property type="entry name" value="dinb family like domain"/>
    <property type="match status" value="1"/>
</dbReference>
<evidence type="ECO:0000313" key="2">
    <source>
        <dbReference type="EMBL" id="TWI84162.1"/>
    </source>
</evidence>
<gene>
    <name evidence="2" type="ORF">LX66_4524</name>
</gene>
<dbReference type="RefSeq" id="WP_145717697.1">
    <property type="nucleotide sequence ID" value="NZ_BAAAFY010000002.1"/>
</dbReference>
<organism evidence="2 3">
    <name type="scientific">Chitinophaga japonensis</name>
    <name type="common">Flexibacter japonensis</name>
    <dbReference type="NCBI Taxonomy" id="104662"/>
    <lineage>
        <taxon>Bacteria</taxon>
        <taxon>Pseudomonadati</taxon>
        <taxon>Bacteroidota</taxon>
        <taxon>Chitinophagia</taxon>
        <taxon>Chitinophagales</taxon>
        <taxon>Chitinophagaceae</taxon>
        <taxon>Chitinophaga</taxon>
    </lineage>
</organism>
<dbReference type="SUPFAM" id="SSF109854">
    <property type="entry name" value="DinB/YfiT-like putative metalloenzymes"/>
    <property type="match status" value="1"/>
</dbReference>
<accession>A0A562SSH2</accession>
<dbReference type="Proteomes" id="UP000316778">
    <property type="component" value="Unassembled WGS sequence"/>
</dbReference>
<dbReference type="AlphaFoldDB" id="A0A562SSH2"/>
<reference evidence="2 3" key="1">
    <citation type="journal article" date="2013" name="Stand. Genomic Sci.">
        <title>Genomic Encyclopedia of Type Strains, Phase I: The one thousand microbial genomes (KMG-I) project.</title>
        <authorList>
            <person name="Kyrpides N.C."/>
            <person name="Woyke T."/>
            <person name="Eisen J.A."/>
            <person name="Garrity G."/>
            <person name="Lilburn T.G."/>
            <person name="Beck B.J."/>
            <person name="Whitman W.B."/>
            <person name="Hugenholtz P."/>
            <person name="Klenk H.P."/>
        </authorList>
    </citation>
    <scope>NUCLEOTIDE SEQUENCE [LARGE SCALE GENOMIC DNA]</scope>
    <source>
        <strain evidence="2 3">DSM 13484</strain>
    </source>
</reference>
<dbReference type="InterPro" id="IPR034660">
    <property type="entry name" value="DinB/YfiT-like"/>
</dbReference>
<proteinExistence type="predicted"/>
<dbReference type="OrthoDB" id="9793216at2"/>